<reference evidence="2" key="1">
    <citation type="submission" date="2020-05" db="EMBL/GenBank/DDBJ databases">
        <title>WGS assembly of Panicum virgatum.</title>
        <authorList>
            <person name="Lovell J.T."/>
            <person name="Jenkins J."/>
            <person name="Shu S."/>
            <person name="Juenger T.E."/>
            <person name="Schmutz J."/>
        </authorList>
    </citation>
    <scope>NUCLEOTIDE SEQUENCE</scope>
    <source>
        <strain evidence="2">AP13</strain>
    </source>
</reference>
<comment type="caution">
    <text evidence="2">The sequence shown here is derived from an EMBL/GenBank/DDBJ whole genome shotgun (WGS) entry which is preliminary data.</text>
</comment>
<accession>A0A8T0UGK3</accession>
<dbReference type="PANTHER" id="PTHR48258:SF6">
    <property type="entry name" value="LEUCINE-RICH REPEAT DOMAIN, L DOMAIN-CONTAINING PROTEIN"/>
    <property type="match status" value="1"/>
</dbReference>
<dbReference type="EMBL" id="CM029042">
    <property type="protein sequence ID" value="KAG2620196.1"/>
    <property type="molecule type" value="Genomic_DNA"/>
</dbReference>
<evidence type="ECO:0000313" key="2">
    <source>
        <dbReference type="EMBL" id="KAG2620196.1"/>
    </source>
</evidence>
<dbReference type="PANTHER" id="PTHR48258">
    <property type="entry name" value="DUF4218 DOMAIN-CONTAINING PROTEIN-RELATED"/>
    <property type="match status" value="1"/>
</dbReference>
<dbReference type="Proteomes" id="UP000823388">
    <property type="component" value="Chromosome 3N"/>
</dbReference>
<dbReference type="AlphaFoldDB" id="A0A8T0UGK3"/>
<dbReference type="Pfam" id="PF13952">
    <property type="entry name" value="DUF4216"/>
    <property type="match status" value="1"/>
</dbReference>
<feature type="domain" description="DUF4216" evidence="1">
    <location>
        <begin position="33"/>
        <end position="89"/>
    </location>
</feature>
<organism evidence="2 3">
    <name type="scientific">Panicum virgatum</name>
    <name type="common">Blackwell switchgrass</name>
    <dbReference type="NCBI Taxonomy" id="38727"/>
    <lineage>
        <taxon>Eukaryota</taxon>
        <taxon>Viridiplantae</taxon>
        <taxon>Streptophyta</taxon>
        <taxon>Embryophyta</taxon>
        <taxon>Tracheophyta</taxon>
        <taxon>Spermatophyta</taxon>
        <taxon>Magnoliopsida</taxon>
        <taxon>Liliopsida</taxon>
        <taxon>Poales</taxon>
        <taxon>Poaceae</taxon>
        <taxon>PACMAD clade</taxon>
        <taxon>Panicoideae</taxon>
        <taxon>Panicodae</taxon>
        <taxon>Paniceae</taxon>
        <taxon>Panicinae</taxon>
        <taxon>Panicum</taxon>
        <taxon>Panicum sect. Hiantes</taxon>
    </lineage>
</organism>
<dbReference type="InterPro" id="IPR025312">
    <property type="entry name" value="DUF4216"/>
</dbReference>
<evidence type="ECO:0000259" key="1">
    <source>
        <dbReference type="Pfam" id="PF13952"/>
    </source>
</evidence>
<proteinExistence type="predicted"/>
<keyword evidence="3" id="KW-1185">Reference proteome</keyword>
<sequence length="208" mass="23367">MRHWILTNCDEAIPWVNAGGPSWYGVIKKIYALDFPTEKEVVLFECDWYDVPASTPPSSPSYLRHWRYVNDPYILGTQAEQVFYVQGSKKLDLLAVIRMKPRNLFAMPESAHTDNEGEIDVDSLDVGVEDMEDLSQDEELTNWTRSGIEGVTGDASVIKKALADSVPEPAANDLLDDDEDDSCDHYIDDGYVAPVNSNVEGPDEEFFI</sequence>
<protein>
    <recommendedName>
        <fullName evidence="1">DUF4216 domain-containing protein</fullName>
    </recommendedName>
</protein>
<evidence type="ECO:0000313" key="3">
    <source>
        <dbReference type="Proteomes" id="UP000823388"/>
    </source>
</evidence>
<name>A0A8T0UGK3_PANVG</name>
<gene>
    <name evidence="2" type="ORF">PVAP13_3NG158705</name>
</gene>